<protein>
    <submittedName>
        <fullName evidence="1">Uncharacterized protein</fullName>
    </submittedName>
</protein>
<dbReference type="EMBL" id="FMBC01000072">
    <property type="protein sequence ID" value="SCC68100.1"/>
    <property type="molecule type" value="Genomic_DNA"/>
</dbReference>
<dbReference type="AlphaFoldDB" id="A0A1C4GIS1"/>
<gene>
    <name evidence="1" type="ORF">GA0061070_107211</name>
</gene>
<evidence type="ECO:0000313" key="1">
    <source>
        <dbReference type="EMBL" id="SCC68100.1"/>
    </source>
</evidence>
<evidence type="ECO:0000313" key="2">
    <source>
        <dbReference type="Proteomes" id="UP000198515"/>
    </source>
</evidence>
<keyword evidence="2" id="KW-1185">Reference proteome</keyword>
<accession>A0A1C4GIS1</accession>
<organism evidence="1 2">
    <name type="scientific">Kosakonia oryziphila</name>
    <dbReference type="NCBI Taxonomy" id="1005667"/>
    <lineage>
        <taxon>Bacteria</taxon>
        <taxon>Pseudomonadati</taxon>
        <taxon>Pseudomonadota</taxon>
        <taxon>Gammaproteobacteria</taxon>
        <taxon>Enterobacterales</taxon>
        <taxon>Enterobacteriaceae</taxon>
        <taxon>Kosakonia</taxon>
    </lineage>
</organism>
<sequence length="68" mass="7777">MHLPSVQLRFLVYSMCGLWQLTIVDHVLDPLENNMISKGLALKQHDKLADTTTDGFDQQSIPPYMIFT</sequence>
<dbReference type="Proteomes" id="UP000198515">
    <property type="component" value="Unassembled WGS sequence"/>
</dbReference>
<name>A0A1C4GIS1_9ENTR</name>
<proteinExistence type="predicted"/>
<reference evidence="2" key="1">
    <citation type="submission" date="2016-08" db="EMBL/GenBank/DDBJ databases">
        <authorList>
            <person name="Varghese N."/>
            <person name="Submissions Spin"/>
        </authorList>
    </citation>
    <scope>NUCLEOTIDE SEQUENCE [LARGE SCALE GENOMIC DNA]</scope>
    <source>
        <strain evidence="2">REICA_142</strain>
    </source>
</reference>